<dbReference type="Pfam" id="PF00011">
    <property type="entry name" value="HSP20"/>
    <property type="match status" value="1"/>
</dbReference>
<protein>
    <submittedName>
        <fullName evidence="4">Hsp20/alpha crystallin family protein</fullName>
    </submittedName>
</protein>
<dbReference type="InterPro" id="IPR002068">
    <property type="entry name" value="A-crystallin/Hsp20_dom"/>
</dbReference>
<evidence type="ECO:0000313" key="4">
    <source>
        <dbReference type="EMBL" id="MCS5491909.1"/>
    </source>
</evidence>
<dbReference type="EMBL" id="JANWGH010000003">
    <property type="protein sequence ID" value="MCS5491909.1"/>
    <property type="molecule type" value="Genomic_DNA"/>
</dbReference>
<evidence type="ECO:0000256" key="2">
    <source>
        <dbReference type="RuleBase" id="RU003616"/>
    </source>
</evidence>
<comment type="caution">
    <text evidence="4">The sequence shown here is derived from an EMBL/GenBank/DDBJ whole genome shotgun (WGS) entry which is preliminary data.</text>
</comment>
<dbReference type="InterPro" id="IPR031107">
    <property type="entry name" value="Small_HSP"/>
</dbReference>
<evidence type="ECO:0000256" key="1">
    <source>
        <dbReference type="PROSITE-ProRule" id="PRU00285"/>
    </source>
</evidence>
<proteinExistence type="inferred from homology"/>
<dbReference type="SUPFAM" id="SSF49764">
    <property type="entry name" value="HSP20-like chaperones"/>
    <property type="match status" value="1"/>
</dbReference>
<name>A0ABT2G9M6_9BACT</name>
<dbReference type="PROSITE" id="PS01031">
    <property type="entry name" value="SHSP"/>
    <property type="match status" value="1"/>
</dbReference>
<feature type="domain" description="SHSP" evidence="3">
    <location>
        <begin position="35"/>
        <end position="146"/>
    </location>
</feature>
<accession>A0ABT2G9M6</accession>
<sequence length="146" mass="16886">MEDKMKLTKYNQLDPMFPADFGGLIERFFNESLGNETRKFNPAVDISEDDAQFEIQVAVPGMKKQDFHVDLTEGRLTISGERKIEEKKEGKNYHSLETQYGSFSRTFYVPENVNPEKIEAVYEDGILKIFLPKAEKKERKASIEVK</sequence>
<gene>
    <name evidence="4" type="ORF">NY014_15825</name>
</gene>
<organism evidence="4 5">
    <name type="scientific">Algoriphagus limi</name>
    <dbReference type="NCBI Taxonomy" id="2975273"/>
    <lineage>
        <taxon>Bacteria</taxon>
        <taxon>Pseudomonadati</taxon>
        <taxon>Bacteroidota</taxon>
        <taxon>Cytophagia</taxon>
        <taxon>Cytophagales</taxon>
        <taxon>Cyclobacteriaceae</taxon>
        <taxon>Algoriphagus</taxon>
    </lineage>
</organism>
<dbReference type="CDD" id="cd06464">
    <property type="entry name" value="ACD_sHsps-like"/>
    <property type="match status" value="1"/>
</dbReference>
<evidence type="ECO:0000259" key="3">
    <source>
        <dbReference type="PROSITE" id="PS01031"/>
    </source>
</evidence>
<dbReference type="InterPro" id="IPR008978">
    <property type="entry name" value="HSP20-like_chaperone"/>
</dbReference>
<dbReference type="Gene3D" id="2.60.40.790">
    <property type="match status" value="1"/>
</dbReference>
<dbReference type="PANTHER" id="PTHR11527">
    <property type="entry name" value="HEAT-SHOCK PROTEIN 20 FAMILY MEMBER"/>
    <property type="match status" value="1"/>
</dbReference>
<evidence type="ECO:0000313" key="5">
    <source>
        <dbReference type="Proteomes" id="UP001206788"/>
    </source>
</evidence>
<dbReference type="RefSeq" id="WP_259415510.1">
    <property type="nucleotide sequence ID" value="NZ_JANWGH010000003.1"/>
</dbReference>
<comment type="similarity">
    <text evidence="1 2">Belongs to the small heat shock protein (HSP20) family.</text>
</comment>
<reference evidence="4 5" key="1">
    <citation type="submission" date="2022-08" db="EMBL/GenBank/DDBJ databases">
        <title>Algoriphagus sp. CAU 1643 isolated from mud.</title>
        <authorList>
            <person name="Kim W."/>
        </authorList>
    </citation>
    <scope>NUCLEOTIDE SEQUENCE [LARGE SCALE GENOMIC DNA]</scope>
    <source>
        <strain evidence="4 5">CAU 1643</strain>
    </source>
</reference>
<keyword evidence="5" id="KW-1185">Reference proteome</keyword>
<dbReference type="Proteomes" id="UP001206788">
    <property type="component" value="Unassembled WGS sequence"/>
</dbReference>